<dbReference type="InParanoid" id="M1DCW8"/>
<dbReference type="EnsemblPlants" id="PGSC0003DMT400086972">
    <property type="protein sequence ID" value="PGSC0003DMT400086972"/>
    <property type="gene ID" value="PGSC0003DMG400036543"/>
</dbReference>
<dbReference type="Gramene" id="PGSC0003DMT400086972">
    <property type="protein sequence ID" value="PGSC0003DMT400086972"/>
    <property type="gene ID" value="PGSC0003DMG400036543"/>
</dbReference>
<dbReference type="HOGENOM" id="CLU_1689798_0_0_1"/>
<accession>M1DCW8</accession>
<dbReference type="PaxDb" id="4113-PGSC0003DMT400086972"/>
<proteinExistence type="predicted"/>
<protein>
    <submittedName>
        <fullName evidence="1">'chromo' domain containing protein</fullName>
    </submittedName>
</protein>
<dbReference type="AlphaFoldDB" id="M1DCW8"/>
<reference evidence="1" key="2">
    <citation type="submission" date="2015-06" db="UniProtKB">
        <authorList>
            <consortium name="EnsemblPlants"/>
        </authorList>
    </citation>
    <scope>IDENTIFICATION</scope>
    <source>
        <strain evidence="1">DM1-3 516 R44</strain>
    </source>
</reference>
<evidence type="ECO:0000313" key="2">
    <source>
        <dbReference type="Proteomes" id="UP000011115"/>
    </source>
</evidence>
<reference evidence="2" key="1">
    <citation type="journal article" date="2011" name="Nature">
        <title>Genome sequence and analysis of the tuber crop potato.</title>
        <authorList>
            <consortium name="The Potato Genome Sequencing Consortium"/>
        </authorList>
    </citation>
    <scope>NUCLEOTIDE SEQUENCE [LARGE SCALE GENOMIC DNA]</scope>
    <source>
        <strain evidence="2">cv. DM1-3 516 R44</strain>
    </source>
</reference>
<dbReference type="Proteomes" id="UP000011115">
    <property type="component" value="Unassembled WGS sequence"/>
</dbReference>
<name>M1DCW8_SOLTU</name>
<keyword evidence="2" id="KW-1185">Reference proteome</keyword>
<sequence length="156" mass="17230">MDAPETSEIPPGTTGDVHRAEPAVDESMLRSMRSRYRYWRRAYTETFPIMRRGLCSVAFRLTNLDRLPCSGINVGSGATFRNKHWIGYHVLMVNTKFNGVSPIVPVSALAEESVARGHGRGSGRGSARGTGRGRVVPTRDWALIENALRNEAPPVH</sequence>
<evidence type="ECO:0000313" key="1">
    <source>
        <dbReference type="EnsemblPlants" id="PGSC0003DMT400086972"/>
    </source>
</evidence>
<organism evidence="1 2">
    <name type="scientific">Solanum tuberosum</name>
    <name type="common">Potato</name>
    <dbReference type="NCBI Taxonomy" id="4113"/>
    <lineage>
        <taxon>Eukaryota</taxon>
        <taxon>Viridiplantae</taxon>
        <taxon>Streptophyta</taxon>
        <taxon>Embryophyta</taxon>
        <taxon>Tracheophyta</taxon>
        <taxon>Spermatophyta</taxon>
        <taxon>Magnoliopsida</taxon>
        <taxon>eudicotyledons</taxon>
        <taxon>Gunneridae</taxon>
        <taxon>Pentapetalae</taxon>
        <taxon>asterids</taxon>
        <taxon>lamiids</taxon>
        <taxon>Solanales</taxon>
        <taxon>Solanaceae</taxon>
        <taxon>Solanoideae</taxon>
        <taxon>Solaneae</taxon>
        <taxon>Solanum</taxon>
    </lineage>
</organism>